<dbReference type="RefSeq" id="WP_090080395.1">
    <property type="nucleotide sequence ID" value="NZ_FOQT01000003.1"/>
</dbReference>
<comment type="similarity">
    <text evidence="4">Belongs to the Maf family. YhdE subfamily.</text>
</comment>
<feature type="site" description="Important for substrate specificity" evidence="4">
    <location>
        <position position="11"/>
    </location>
</feature>
<comment type="catalytic activity">
    <reaction evidence="4">
        <text>dTTP + H2O = dTMP + diphosphate + H(+)</text>
        <dbReference type="Rhea" id="RHEA:28534"/>
        <dbReference type="ChEBI" id="CHEBI:15377"/>
        <dbReference type="ChEBI" id="CHEBI:15378"/>
        <dbReference type="ChEBI" id="CHEBI:33019"/>
        <dbReference type="ChEBI" id="CHEBI:37568"/>
        <dbReference type="ChEBI" id="CHEBI:63528"/>
        <dbReference type="EC" id="3.6.1.9"/>
    </reaction>
</comment>
<evidence type="ECO:0000256" key="1">
    <source>
        <dbReference type="ARBA" id="ARBA00001968"/>
    </source>
</evidence>
<evidence type="ECO:0000256" key="3">
    <source>
        <dbReference type="ARBA" id="ARBA00023080"/>
    </source>
</evidence>
<comment type="subcellular location">
    <subcellularLocation>
        <location evidence="4">Cytoplasm</location>
    </subcellularLocation>
</comment>
<comment type="function">
    <text evidence="4">Nucleoside triphosphate pyrophosphatase that hydrolyzes dTTP and UTP. May have a dual role in cell division arrest and in preventing the incorporation of modified nucleotides into cellular nucleic acids.</text>
</comment>
<accession>A0A1I3H2J5</accession>
<dbReference type="NCBIfam" id="TIGR00172">
    <property type="entry name" value="maf"/>
    <property type="match status" value="1"/>
</dbReference>
<feature type="active site" description="Proton acceptor" evidence="4">
    <location>
        <position position="68"/>
    </location>
</feature>
<keyword evidence="2 4" id="KW-0378">Hydrolase</keyword>
<dbReference type="InterPro" id="IPR029001">
    <property type="entry name" value="ITPase-like_fam"/>
</dbReference>
<keyword evidence="6" id="KW-1185">Reference proteome</keyword>
<dbReference type="EMBL" id="FOQT01000003">
    <property type="protein sequence ID" value="SFI29782.1"/>
    <property type="molecule type" value="Genomic_DNA"/>
</dbReference>
<comment type="caution">
    <text evidence="4">Lacks conserved residue(s) required for the propagation of feature annotation.</text>
</comment>
<dbReference type="InterPro" id="IPR003697">
    <property type="entry name" value="Maf-like"/>
</dbReference>
<dbReference type="PIRSF" id="PIRSF006305">
    <property type="entry name" value="Maf"/>
    <property type="match status" value="1"/>
</dbReference>
<dbReference type="GO" id="GO:0036221">
    <property type="term" value="F:UTP diphosphatase activity"/>
    <property type="evidence" value="ECO:0007669"/>
    <property type="project" value="RHEA"/>
</dbReference>
<feature type="site" description="Important for substrate specificity" evidence="4">
    <location>
        <position position="69"/>
    </location>
</feature>
<comment type="catalytic activity">
    <reaction evidence="4">
        <text>UTP + H2O = UMP + diphosphate + H(+)</text>
        <dbReference type="Rhea" id="RHEA:29395"/>
        <dbReference type="ChEBI" id="CHEBI:15377"/>
        <dbReference type="ChEBI" id="CHEBI:15378"/>
        <dbReference type="ChEBI" id="CHEBI:33019"/>
        <dbReference type="ChEBI" id="CHEBI:46398"/>
        <dbReference type="ChEBI" id="CHEBI:57865"/>
        <dbReference type="EC" id="3.6.1.9"/>
    </reaction>
</comment>
<keyword evidence="4" id="KW-0963">Cytoplasm</keyword>
<dbReference type="Proteomes" id="UP000198931">
    <property type="component" value="Unassembled WGS sequence"/>
</dbReference>
<feature type="site" description="Important for substrate specificity" evidence="4">
    <location>
        <position position="151"/>
    </location>
</feature>
<dbReference type="OrthoDB" id="9807767at2"/>
<dbReference type="GO" id="GO:0009117">
    <property type="term" value="P:nucleotide metabolic process"/>
    <property type="evidence" value="ECO:0007669"/>
    <property type="project" value="UniProtKB-KW"/>
</dbReference>
<dbReference type="STRING" id="1125876.SAMN05443292_2149"/>
<dbReference type="SUPFAM" id="SSF52972">
    <property type="entry name" value="ITPase-like"/>
    <property type="match status" value="1"/>
</dbReference>
<gene>
    <name evidence="5" type="ORF">SAMN05443292_2149</name>
</gene>
<organism evidence="5 6">
    <name type="scientific">Halpernia frigidisoli</name>
    <dbReference type="NCBI Taxonomy" id="1125876"/>
    <lineage>
        <taxon>Bacteria</taxon>
        <taxon>Pseudomonadati</taxon>
        <taxon>Bacteroidota</taxon>
        <taxon>Flavobacteriia</taxon>
        <taxon>Flavobacteriales</taxon>
        <taxon>Weeksellaceae</taxon>
        <taxon>Chryseobacterium group</taxon>
        <taxon>Halpernia</taxon>
    </lineage>
</organism>
<dbReference type="GO" id="GO:0036218">
    <property type="term" value="F:dTTP diphosphatase activity"/>
    <property type="evidence" value="ECO:0007669"/>
    <property type="project" value="RHEA"/>
</dbReference>
<sequence>MKLLLASESPRRKELLANLGYDFETVKLNCEEIYPEDLECEKVAAYLSELKSASFRELKEDEILLTADTIVVINDEILGKPKNLKGAKNMLQKLSGTVHEVFTAVTLKTQNEMITKTDVAKVYLNNLNSTEIEFYINNFKVLDKAGSYGVQDWLGMAKIKKIEGSFYTIMGFPTHLIYEMLQNKL</sequence>
<keyword evidence="3 4" id="KW-0546">Nucleotide metabolism</keyword>
<dbReference type="EC" id="3.6.1.9" evidence="4"/>
<dbReference type="GO" id="GO:0005737">
    <property type="term" value="C:cytoplasm"/>
    <property type="evidence" value="ECO:0007669"/>
    <property type="project" value="UniProtKB-SubCell"/>
</dbReference>
<evidence type="ECO:0000256" key="2">
    <source>
        <dbReference type="ARBA" id="ARBA00022801"/>
    </source>
</evidence>
<evidence type="ECO:0000256" key="4">
    <source>
        <dbReference type="HAMAP-Rule" id="MF_00528"/>
    </source>
</evidence>
<dbReference type="AlphaFoldDB" id="A0A1I3H2J5"/>
<comment type="cofactor">
    <cofactor evidence="1 4">
        <name>a divalent metal cation</name>
        <dbReference type="ChEBI" id="CHEBI:60240"/>
    </cofactor>
</comment>
<dbReference type="HAMAP" id="MF_00528">
    <property type="entry name" value="Maf"/>
    <property type="match status" value="1"/>
</dbReference>
<dbReference type="Gene3D" id="3.90.950.10">
    <property type="match status" value="1"/>
</dbReference>
<reference evidence="5 6" key="1">
    <citation type="submission" date="2016-10" db="EMBL/GenBank/DDBJ databases">
        <authorList>
            <person name="de Groot N.N."/>
        </authorList>
    </citation>
    <scope>NUCLEOTIDE SEQUENCE [LARGE SCALE GENOMIC DNA]</scope>
    <source>
        <strain evidence="5 6">DSM 26000</strain>
    </source>
</reference>
<dbReference type="PANTHER" id="PTHR43213:SF5">
    <property type="entry name" value="BIFUNCTIONAL DTTP_UTP PYROPHOSPHATASE_METHYLTRANSFERASE PROTEIN-RELATED"/>
    <property type="match status" value="1"/>
</dbReference>
<evidence type="ECO:0000313" key="6">
    <source>
        <dbReference type="Proteomes" id="UP000198931"/>
    </source>
</evidence>
<protein>
    <recommendedName>
        <fullName evidence="4">dTTP/UTP pyrophosphatase</fullName>
        <shortName evidence="4">dTTPase/UTPase</shortName>
        <ecNumber evidence="4">3.6.1.9</ecNumber>
    </recommendedName>
    <alternativeName>
        <fullName evidence="4">Nucleoside triphosphate pyrophosphatase</fullName>
    </alternativeName>
    <alternativeName>
        <fullName evidence="4">Nucleotide pyrophosphatase</fullName>
        <shortName evidence="4">Nucleotide PPase</shortName>
    </alternativeName>
</protein>
<proteinExistence type="inferred from homology"/>
<dbReference type="PANTHER" id="PTHR43213">
    <property type="entry name" value="BIFUNCTIONAL DTTP/UTP PYROPHOSPHATASE/METHYLTRANSFERASE PROTEIN-RELATED"/>
    <property type="match status" value="1"/>
</dbReference>
<name>A0A1I3H2J5_9FLAO</name>
<evidence type="ECO:0000313" key="5">
    <source>
        <dbReference type="EMBL" id="SFI29782.1"/>
    </source>
</evidence>
<dbReference type="CDD" id="cd00555">
    <property type="entry name" value="Maf"/>
    <property type="match status" value="1"/>
</dbReference>
<dbReference type="Pfam" id="PF02545">
    <property type="entry name" value="Maf"/>
    <property type="match status" value="1"/>
</dbReference>